<gene>
    <name evidence="2" type="ORF">GCM10012286_06110</name>
</gene>
<sequence>MSSGSVEDTPLAEATSDTGLWVRTHGRTRVALHRIDVPVGVGAGWHYHLGRVIGLVVSGTLTRTLADGTEQTTGQGGVVVEPEGPDRVHHFHNHGPTPLTMFALYLLPADAPLSCPAPSPDVIPEFHRPERGSGDR</sequence>
<dbReference type="InterPro" id="IPR011051">
    <property type="entry name" value="RmlC_Cupin_sf"/>
</dbReference>
<evidence type="ECO:0000313" key="2">
    <source>
        <dbReference type="EMBL" id="GGO35437.1"/>
    </source>
</evidence>
<organism evidence="2 3">
    <name type="scientific">Streptomyces lasiicapitis</name>
    <dbReference type="NCBI Taxonomy" id="1923961"/>
    <lineage>
        <taxon>Bacteria</taxon>
        <taxon>Bacillati</taxon>
        <taxon>Actinomycetota</taxon>
        <taxon>Actinomycetes</taxon>
        <taxon>Kitasatosporales</taxon>
        <taxon>Streptomycetaceae</taxon>
        <taxon>Streptomyces</taxon>
    </lineage>
</organism>
<dbReference type="Pfam" id="PF07883">
    <property type="entry name" value="Cupin_2"/>
    <property type="match status" value="1"/>
</dbReference>
<keyword evidence="3" id="KW-1185">Reference proteome</keyword>
<dbReference type="InterPro" id="IPR014710">
    <property type="entry name" value="RmlC-like_jellyroll"/>
</dbReference>
<evidence type="ECO:0000259" key="1">
    <source>
        <dbReference type="Pfam" id="PF07883"/>
    </source>
</evidence>
<reference evidence="3" key="1">
    <citation type="journal article" date="2019" name="Int. J. Syst. Evol. Microbiol.">
        <title>The Global Catalogue of Microorganisms (GCM) 10K type strain sequencing project: providing services to taxonomists for standard genome sequencing and annotation.</title>
        <authorList>
            <consortium name="The Broad Institute Genomics Platform"/>
            <consortium name="The Broad Institute Genome Sequencing Center for Infectious Disease"/>
            <person name="Wu L."/>
            <person name="Ma J."/>
        </authorList>
    </citation>
    <scope>NUCLEOTIDE SEQUENCE [LARGE SCALE GENOMIC DNA]</scope>
    <source>
        <strain evidence="3">CGMCC 4.7349</strain>
    </source>
</reference>
<accession>A0ABQ2LID2</accession>
<feature type="domain" description="Cupin type-2" evidence="1">
    <location>
        <begin position="35"/>
        <end position="104"/>
    </location>
</feature>
<dbReference type="Gene3D" id="2.60.120.10">
    <property type="entry name" value="Jelly Rolls"/>
    <property type="match status" value="1"/>
</dbReference>
<proteinExistence type="predicted"/>
<dbReference type="SUPFAM" id="SSF51182">
    <property type="entry name" value="RmlC-like cupins"/>
    <property type="match status" value="1"/>
</dbReference>
<evidence type="ECO:0000313" key="3">
    <source>
        <dbReference type="Proteomes" id="UP000656881"/>
    </source>
</evidence>
<name>A0ABQ2LID2_9ACTN</name>
<dbReference type="InterPro" id="IPR013096">
    <property type="entry name" value="Cupin_2"/>
</dbReference>
<dbReference type="EMBL" id="BMNG01000001">
    <property type="protein sequence ID" value="GGO35437.1"/>
    <property type="molecule type" value="Genomic_DNA"/>
</dbReference>
<comment type="caution">
    <text evidence="2">The sequence shown here is derived from an EMBL/GenBank/DDBJ whole genome shotgun (WGS) entry which is preliminary data.</text>
</comment>
<dbReference type="Proteomes" id="UP000656881">
    <property type="component" value="Unassembled WGS sequence"/>
</dbReference>
<protein>
    <recommendedName>
        <fullName evidence="1">Cupin type-2 domain-containing protein</fullName>
    </recommendedName>
</protein>